<keyword evidence="2" id="KW-0863">Zinc-finger</keyword>
<dbReference type="InterPro" id="IPR001628">
    <property type="entry name" value="Znf_hrmn_rcpt"/>
</dbReference>
<evidence type="ECO:0000313" key="11">
    <source>
        <dbReference type="EMBL" id="CAF0872870.1"/>
    </source>
</evidence>
<organism evidence="11 12">
    <name type="scientific">Adineta ricciae</name>
    <name type="common">Rotifer</name>
    <dbReference type="NCBI Taxonomy" id="249248"/>
    <lineage>
        <taxon>Eukaryota</taxon>
        <taxon>Metazoa</taxon>
        <taxon>Spiralia</taxon>
        <taxon>Gnathifera</taxon>
        <taxon>Rotifera</taxon>
        <taxon>Eurotatoria</taxon>
        <taxon>Bdelloidea</taxon>
        <taxon>Adinetida</taxon>
        <taxon>Adinetidae</taxon>
        <taxon>Adineta</taxon>
    </lineage>
</organism>
<dbReference type="GO" id="GO:0045944">
    <property type="term" value="P:positive regulation of transcription by RNA polymerase II"/>
    <property type="evidence" value="ECO:0007669"/>
    <property type="project" value="TreeGrafter"/>
</dbReference>
<evidence type="ECO:0000256" key="8">
    <source>
        <dbReference type="ARBA" id="ARBA00023242"/>
    </source>
</evidence>
<keyword evidence="5" id="KW-0238">DNA-binding</keyword>
<accession>A0A813XGM0</accession>
<keyword evidence="7" id="KW-0675">Receptor</keyword>
<keyword evidence="3" id="KW-0862">Zinc</keyword>
<dbReference type="PANTHER" id="PTHR24082:SF283">
    <property type="entry name" value="NUCLEAR HORMONE RECEPTOR HR96"/>
    <property type="match status" value="1"/>
</dbReference>
<protein>
    <recommendedName>
        <fullName evidence="10">Nuclear receptor domain-containing protein</fullName>
    </recommendedName>
</protein>
<evidence type="ECO:0000259" key="10">
    <source>
        <dbReference type="PROSITE" id="PS51030"/>
    </source>
</evidence>
<dbReference type="GO" id="GO:0004879">
    <property type="term" value="F:nuclear receptor activity"/>
    <property type="evidence" value="ECO:0007669"/>
    <property type="project" value="TreeGrafter"/>
</dbReference>
<evidence type="ECO:0000256" key="3">
    <source>
        <dbReference type="ARBA" id="ARBA00022833"/>
    </source>
</evidence>
<keyword evidence="12" id="KW-1185">Reference proteome</keyword>
<keyword evidence="4" id="KW-0805">Transcription regulation</keyword>
<dbReference type="PANTHER" id="PTHR24082">
    <property type="entry name" value="NUCLEAR HORMONE RECEPTOR"/>
    <property type="match status" value="1"/>
</dbReference>
<keyword evidence="8" id="KW-0539">Nucleus</keyword>
<dbReference type="InterPro" id="IPR000536">
    <property type="entry name" value="Nucl_hrmn_rcpt_lig-bd"/>
</dbReference>
<dbReference type="EMBL" id="CAJNOR010000300">
    <property type="protein sequence ID" value="CAF0872870.1"/>
    <property type="molecule type" value="Genomic_DNA"/>
</dbReference>
<feature type="region of interest" description="Disordered" evidence="9">
    <location>
        <begin position="1"/>
        <end position="27"/>
    </location>
</feature>
<evidence type="ECO:0000256" key="9">
    <source>
        <dbReference type="SAM" id="MobiDB-lite"/>
    </source>
</evidence>
<reference evidence="11" key="1">
    <citation type="submission" date="2021-02" db="EMBL/GenBank/DDBJ databases">
        <authorList>
            <person name="Nowell W R."/>
        </authorList>
    </citation>
    <scope>NUCLEOTIDE SEQUENCE</scope>
</reference>
<evidence type="ECO:0000256" key="6">
    <source>
        <dbReference type="ARBA" id="ARBA00023163"/>
    </source>
</evidence>
<dbReference type="Pfam" id="PF00105">
    <property type="entry name" value="zf-C4"/>
    <property type="match status" value="1"/>
</dbReference>
<evidence type="ECO:0000256" key="1">
    <source>
        <dbReference type="ARBA" id="ARBA00022723"/>
    </source>
</evidence>
<comment type="caution">
    <text evidence="11">The sequence shown here is derived from an EMBL/GenBank/DDBJ whole genome shotgun (WGS) entry which is preliminary data.</text>
</comment>
<dbReference type="SUPFAM" id="SSF48508">
    <property type="entry name" value="Nuclear receptor ligand-binding domain"/>
    <property type="match status" value="1"/>
</dbReference>
<evidence type="ECO:0000256" key="5">
    <source>
        <dbReference type="ARBA" id="ARBA00023125"/>
    </source>
</evidence>
<keyword evidence="1" id="KW-0479">Metal-binding</keyword>
<evidence type="ECO:0000256" key="4">
    <source>
        <dbReference type="ARBA" id="ARBA00023015"/>
    </source>
</evidence>
<dbReference type="SMART" id="SM00399">
    <property type="entry name" value="ZnF_C4"/>
    <property type="match status" value="1"/>
</dbReference>
<dbReference type="SMART" id="SM00430">
    <property type="entry name" value="HOLI"/>
    <property type="match status" value="1"/>
</dbReference>
<dbReference type="AlphaFoldDB" id="A0A813XGM0"/>
<keyword evidence="6" id="KW-0804">Transcription</keyword>
<dbReference type="PROSITE" id="PS00031">
    <property type="entry name" value="NUCLEAR_REC_DBD_1"/>
    <property type="match status" value="1"/>
</dbReference>
<dbReference type="Gene3D" id="3.30.50.10">
    <property type="entry name" value="Erythroid Transcription Factor GATA-1, subunit A"/>
    <property type="match status" value="1"/>
</dbReference>
<feature type="domain" description="Nuclear receptor" evidence="10">
    <location>
        <begin position="32"/>
        <end position="108"/>
    </location>
</feature>
<feature type="compositionally biased region" description="Polar residues" evidence="9">
    <location>
        <begin position="157"/>
        <end position="168"/>
    </location>
</feature>
<proteinExistence type="predicted"/>
<dbReference type="InterPro" id="IPR013088">
    <property type="entry name" value="Znf_NHR/GATA"/>
</dbReference>
<dbReference type="Gene3D" id="1.10.565.10">
    <property type="entry name" value="Retinoid X Receptor"/>
    <property type="match status" value="1"/>
</dbReference>
<evidence type="ECO:0000313" key="12">
    <source>
        <dbReference type="Proteomes" id="UP000663828"/>
    </source>
</evidence>
<sequence length="422" mass="48685">MTTQEDNLFLDAKANANPSTEQKPSSKRPNATLICVVCGDGALGYNFDAISCESCKAFFRRNALRPPDRLKCRGTGNCEITVENRKRCKRCRLEKCFKMGMRKEWILTDEEKQKKRNQLVEKHRLKHSQAPTTVHRHRRRIPANSRTENSNSDDDSASPQRTTNTIEETSLMTEVDWSKIHRIQTAYIEAMEYNQVFGVPLYPATHSIHTTLELIRVPTYLSSLRLITYLKKTEEFHLLDIDDRVTLVKHNLLAAVFMHIVLIYNPVADTYHEHNTQDPVFQGKDWVEILGEDFYHDITATVTKIIRIVEYDRVVVKILLLILVYIKGFCAYDLPNEPSLNNMFVAYNVQNIYLETLYKYCLHQYGSTKTIHLFTNLIGAFFSIQRLSIHLKDLTHDVIDASQLSPLMQSVLQLPDTSASRS</sequence>
<gene>
    <name evidence="11" type="ORF">XAT740_LOCUS6586</name>
</gene>
<dbReference type="Proteomes" id="UP000663828">
    <property type="component" value="Unassembled WGS sequence"/>
</dbReference>
<dbReference type="SUPFAM" id="SSF57716">
    <property type="entry name" value="Glucocorticoid receptor-like (DNA-binding domain)"/>
    <property type="match status" value="1"/>
</dbReference>
<dbReference type="GO" id="GO:0008270">
    <property type="term" value="F:zinc ion binding"/>
    <property type="evidence" value="ECO:0007669"/>
    <property type="project" value="UniProtKB-KW"/>
</dbReference>
<dbReference type="InterPro" id="IPR050234">
    <property type="entry name" value="Nuclear_hormone_rcpt_NR1"/>
</dbReference>
<name>A0A813XGM0_ADIRI</name>
<dbReference type="PROSITE" id="PS51030">
    <property type="entry name" value="NUCLEAR_REC_DBD_2"/>
    <property type="match status" value="1"/>
</dbReference>
<feature type="region of interest" description="Disordered" evidence="9">
    <location>
        <begin position="117"/>
        <end position="168"/>
    </location>
</feature>
<evidence type="ECO:0000256" key="2">
    <source>
        <dbReference type="ARBA" id="ARBA00022771"/>
    </source>
</evidence>
<feature type="compositionally biased region" description="Polar residues" evidence="9">
    <location>
        <begin position="16"/>
        <end position="27"/>
    </location>
</feature>
<dbReference type="GO" id="GO:0030154">
    <property type="term" value="P:cell differentiation"/>
    <property type="evidence" value="ECO:0007669"/>
    <property type="project" value="TreeGrafter"/>
</dbReference>
<dbReference type="GO" id="GO:0000978">
    <property type="term" value="F:RNA polymerase II cis-regulatory region sequence-specific DNA binding"/>
    <property type="evidence" value="ECO:0007669"/>
    <property type="project" value="TreeGrafter"/>
</dbReference>
<dbReference type="PRINTS" id="PR00047">
    <property type="entry name" value="STROIDFINGER"/>
</dbReference>
<dbReference type="GO" id="GO:0000122">
    <property type="term" value="P:negative regulation of transcription by RNA polymerase II"/>
    <property type="evidence" value="ECO:0007669"/>
    <property type="project" value="TreeGrafter"/>
</dbReference>
<dbReference type="InterPro" id="IPR035500">
    <property type="entry name" value="NHR-like_dom_sf"/>
</dbReference>
<evidence type="ECO:0000256" key="7">
    <source>
        <dbReference type="ARBA" id="ARBA00023170"/>
    </source>
</evidence>